<dbReference type="GO" id="GO:0004197">
    <property type="term" value="F:cysteine-type endopeptidase activity"/>
    <property type="evidence" value="ECO:0007669"/>
    <property type="project" value="TreeGrafter"/>
</dbReference>
<dbReference type="GO" id="GO:0005737">
    <property type="term" value="C:cytoplasm"/>
    <property type="evidence" value="ECO:0007669"/>
    <property type="project" value="TreeGrafter"/>
</dbReference>
<comment type="similarity">
    <text evidence="1">Belongs to the peptidase C14B family.</text>
</comment>
<feature type="compositionally biased region" description="Polar residues" evidence="2">
    <location>
        <begin position="43"/>
        <end position="61"/>
    </location>
</feature>
<feature type="region of interest" description="Disordered" evidence="2">
    <location>
        <begin position="1"/>
        <end position="93"/>
    </location>
</feature>
<dbReference type="AlphaFoldDB" id="A0A7S3PW75"/>
<protein>
    <recommendedName>
        <fullName evidence="4">Metacaspase</fullName>
    </recommendedName>
</protein>
<dbReference type="Gene3D" id="3.40.50.12660">
    <property type="match status" value="1"/>
</dbReference>
<dbReference type="InterPro" id="IPR050452">
    <property type="entry name" value="Metacaspase"/>
</dbReference>
<gene>
    <name evidence="3" type="ORF">CDEB00056_LOCUS2520</name>
</gene>
<dbReference type="PANTHER" id="PTHR48104:SF30">
    <property type="entry name" value="METACASPASE-1"/>
    <property type="match status" value="1"/>
</dbReference>
<reference evidence="3" key="1">
    <citation type="submission" date="2021-01" db="EMBL/GenBank/DDBJ databases">
        <authorList>
            <person name="Corre E."/>
            <person name="Pelletier E."/>
            <person name="Niang G."/>
            <person name="Scheremetjew M."/>
            <person name="Finn R."/>
            <person name="Kale V."/>
            <person name="Holt S."/>
            <person name="Cochrane G."/>
            <person name="Meng A."/>
            <person name="Brown T."/>
            <person name="Cohen L."/>
        </authorList>
    </citation>
    <scope>NUCLEOTIDE SEQUENCE</scope>
    <source>
        <strain evidence="3">MM31A-1</strain>
    </source>
</reference>
<dbReference type="GO" id="GO:0006508">
    <property type="term" value="P:proteolysis"/>
    <property type="evidence" value="ECO:0007669"/>
    <property type="project" value="TreeGrafter"/>
</dbReference>
<proteinExistence type="inferred from homology"/>
<sequence>MGQTASTADIEQDNPRPANFSYAQAERENQVFGEANSKDSNENESQCPDAQVEQTDQTSPGDKNVEHESSQPSKNKLEKKKNSSQISKEDEIDDEQARRDLIAYLEIVGENISNLPMTCRDDPQLGRTVSTLTSREYALKSDAFIPCDIRIIGSSSSRRDRNVPVAIKETLNIGKKATEPGVSSGGAISNSLLKALYDFQNEELTIGASEEHCTEDYAINEGNLFEDDEDNIFADDESFGESFEFEETTNGASLSWSGLLRRMKDDMDDKGYDQVPILTSSKVFDLEEPVHLLPPDFDPKQNVKFSLLVGCNYKGKFGELKSSHDDINTMKDYIINVHGFPEHDDYMTVLVDDKKHKKPTHNNIVNALHKIALRSRPGDAVFIQFAGHGGRVLDERAEYDCYDEVFAPSDFHKRGFVSEKTLLRSLLVRLAEDVTVTMLLDSCDSGVVFDMPYSWETRNDIAESQAKLTINDNFSFMRSLNVVRGMYDTSMANEMQGEDCISDEEDDELVANKEKKNSNLMMELGDIGDKLRDVARDVALGAEIEVSRMVKNMNYDKKASKSKSKSSDDEIYDDRFDDGMEDYVRSFGGDEDEGQVRYRKASCSYDDSDSYESSGSDSFDSYEERIRR</sequence>
<evidence type="ECO:0000313" key="3">
    <source>
        <dbReference type="EMBL" id="CAE0457679.1"/>
    </source>
</evidence>
<organism evidence="3">
    <name type="scientific">Chaetoceros debilis</name>
    <dbReference type="NCBI Taxonomy" id="122233"/>
    <lineage>
        <taxon>Eukaryota</taxon>
        <taxon>Sar</taxon>
        <taxon>Stramenopiles</taxon>
        <taxon>Ochrophyta</taxon>
        <taxon>Bacillariophyta</taxon>
        <taxon>Coscinodiscophyceae</taxon>
        <taxon>Chaetocerotophycidae</taxon>
        <taxon>Chaetocerotales</taxon>
        <taxon>Chaetocerotaceae</taxon>
        <taxon>Chaetoceros</taxon>
    </lineage>
</organism>
<dbReference type="EMBL" id="HBIO01003656">
    <property type="protein sequence ID" value="CAE0457679.1"/>
    <property type="molecule type" value="Transcribed_RNA"/>
</dbReference>
<evidence type="ECO:0000256" key="1">
    <source>
        <dbReference type="ARBA" id="ARBA00009005"/>
    </source>
</evidence>
<evidence type="ECO:0000256" key="2">
    <source>
        <dbReference type="SAM" id="MobiDB-lite"/>
    </source>
</evidence>
<feature type="region of interest" description="Disordered" evidence="2">
    <location>
        <begin position="556"/>
        <end position="575"/>
    </location>
</feature>
<evidence type="ECO:0008006" key="4">
    <source>
        <dbReference type="Google" id="ProtNLM"/>
    </source>
</evidence>
<name>A0A7S3PW75_9STRA</name>
<accession>A0A7S3PW75</accession>
<feature type="region of interest" description="Disordered" evidence="2">
    <location>
        <begin position="582"/>
        <end position="628"/>
    </location>
</feature>
<dbReference type="PANTHER" id="PTHR48104">
    <property type="entry name" value="METACASPASE-4"/>
    <property type="match status" value="1"/>
</dbReference>